<evidence type="ECO:0000313" key="3">
    <source>
        <dbReference type="Proteomes" id="UP000315201"/>
    </source>
</evidence>
<dbReference type="InterPro" id="IPR003812">
    <property type="entry name" value="Fido"/>
</dbReference>
<evidence type="ECO:0000259" key="1">
    <source>
        <dbReference type="PROSITE" id="PS51459"/>
    </source>
</evidence>
<dbReference type="InterPro" id="IPR036597">
    <property type="entry name" value="Fido-like_dom_sf"/>
</dbReference>
<organism evidence="2 3">
    <name type="scientific">Mycoplasma nasistruthionis</name>
    <dbReference type="NCBI Taxonomy" id="353852"/>
    <lineage>
        <taxon>Bacteria</taxon>
        <taxon>Bacillati</taxon>
        <taxon>Mycoplasmatota</taxon>
        <taxon>Mollicutes</taxon>
        <taxon>Mycoplasmataceae</taxon>
        <taxon>Mycoplasma</taxon>
    </lineage>
</organism>
<name>A0A4Y6I624_9MOLU</name>
<dbReference type="Gene3D" id="1.10.3290.10">
    <property type="entry name" value="Fido-like domain"/>
    <property type="match status" value="1"/>
</dbReference>
<dbReference type="AlphaFoldDB" id="A0A4Y6I624"/>
<dbReference type="Proteomes" id="UP000315201">
    <property type="component" value="Chromosome"/>
</dbReference>
<dbReference type="Pfam" id="PF02661">
    <property type="entry name" value="Fic"/>
    <property type="match status" value="1"/>
</dbReference>
<dbReference type="SUPFAM" id="SSF140931">
    <property type="entry name" value="Fic-like"/>
    <property type="match status" value="1"/>
</dbReference>
<dbReference type="PROSITE" id="PS51459">
    <property type="entry name" value="FIDO"/>
    <property type="match status" value="1"/>
</dbReference>
<reference evidence="2 3" key="1">
    <citation type="submission" date="2019-06" db="EMBL/GenBank/DDBJ databases">
        <title>Mycoplasma nasistruthionis sp. nov. str Ms03.</title>
        <authorList>
            <person name="Botes A."/>
        </authorList>
    </citation>
    <scope>NUCLEOTIDE SEQUENCE [LARGE SCALE GENOMIC DNA]</scope>
    <source>
        <strain evidence="2 3">Ms03</strain>
    </source>
</reference>
<feature type="domain" description="Fido" evidence="1">
    <location>
        <begin position="65"/>
        <end position="197"/>
    </location>
</feature>
<sequence length="204" mass="23679">MNKQNIILLVSYGAIIEDININNNQIQQTIDGQILEEFTILQHKIILNLYQAVFSFNQYQLRTDLPVLLLQQIHRKIMSGILETNGKIRQNEIKISGTSYIPEKVNTLKVNDLLLSKLNNPSIDDILQLQAMLMKMQPFNDGNKRSALIFSNYLLIKFHNLTIGTNDFNNHLIFKKHLVNYYENSNNLPVLIEYLKQNLKPLND</sequence>
<evidence type="ECO:0000313" key="2">
    <source>
        <dbReference type="EMBL" id="QDF64801.1"/>
    </source>
</evidence>
<keyword evidence="3" id="KW-1185">Reference proteome</keyword>
<protein>
    <recommendedName>
        <fullName evidence="1">Fido domain-containing protein</fullName>
    </recommendedName>
</protein>
<dbReference type="EMBL" id="CP041147">
    <property type="protein sequence ID" value="QDF64801.1"/>
    <property type="molecule type" value="Genomic_DNA"/>
</dbReference>
<dbReference type="RefSeq" id="WP_208664860.1">
    <property type="nucleotide sequence ID" value="NZ_CP041147.1"/>
</dbReference>
<accession>A0A4Y6I624</accession>
<gene>
    <name evidence="2" type="ORF">FIV53_00520</name>
</gene>
<proteinExistence type="predicted"/>